<proteinExistence type="predicted"/>
<evidence type="ECO:0000313" key="2">
    <source>
        <dbReference type="EMBL" id="KAF2637133.1"/>
    </source>
</evidence>
<evidence type="ECO:0000313" key="3">
    <source>
        <dbReference type="Proteomes" id="UP000799753"/>
    </source>
</evidence>
<protein>
    <submittedName>
        <fullName evidence="2">Uncharacterized protein</fullName>
    </submittedName>
</protein>
<organism evidence="2 3">
    <name type="scientific">Massarina eburnea CBS 473.64</name>
    <dbReference type="NCBI Taxonomy" id="1395130"/>
    <lineage>
        <taxon>Eukaryota</taxon>
        <taxon>Fungi</taxon>
        <taxon>Dikarya</taxon>
        <taxon>Ascomycota</taxon>
        <taxon>Pezizomycotina</taxon>
        <taxon>Dothideomycetes</taxon>
        <taxon>Pleosporomycetidae</taxon>
        <taxon>Pleosporales</taxon>
        <taxon>Massarineae</taxon>
        <taxon>Massarinaceae</taxon>
        <taxon>Massarina</taxon>
    </lineage>
</organism>
<dbReference type="AlphaFoldDB" id="A0A6A6RRW3"/>
<name>A0A6A6RRW3_9PLEO</name>
<feature type="region of interest" description="Disordered" evidence="1">
    <location>
        <begin position="329"/>
        <end position="368"/>
    </location>
</feature>
<reference evidence="2" key="1">
    <citation type="journal article" date="2020" name="Stud. Mycol.">
        <title>101 Dothideomycetes genomes: a test case for predicting lifestyles and emergence of pathogens.</title>
        <authorList>
            <person name="Haridas S."/>
            <person name="Albert R."/>
            <person name="Binder M."/>
            <person name="Bloem J."/>
            <person name="Labutti K."/>
            <person name="Salamov A."/>
            <person name="Andreopoulos B."/>
            <person name="Baker S."/>
            <person name="Barry K."/>
            <person name="Bills G."/>
            <person name="Bluhm B."/>
            <person name="Cannon C."/>
            <person name="Castanera R."/>
            <person name="Culley D."/>
            <person name="Daum C."/>
            <person name="Ezra D."/>
            <person name="Gonzalez J."/>
            <person name="Henrissat B."/>
            <person name="Kuo A."/>
            <person name="Liang C."/>
            <person name="Lipzen A."/>
            <person name="Lutzoni F."/>
            <person name="Magnuson J."/>
            <person name="Mondo S."/>
            <person name="Nolan M."/>
            <person name="Ohm R."/>
            <person name="Pangilinan J."/>
            <person name="Park H.-J."/>
            <person name="Ramirez L."/>
            <person name="Alfaro M."/>
            <person name="Sun H."/>
            <person name="Tritt A."/>
            <person name="Yoshinaga Y."/>
            <person name="Zwiers L.-H."/>
            <person name="Turgeon B."/>
            <person name="Goodwin S."/>
            <person name="Spatafora J."/>
            <person name="Crous P."/>
            <person name="Grigoriev I."/>
        </authorList>
    </citation>
    <scope>NUCLEOTIDE SEQUENCE</scope>
    <source>
        <strain evidence="2">CBS 473.64</strain>
    </source>
</reference>
<accession>A0A6A6RRW3</accession>
<dbReference type="Proteomes" id="UP000799753">
    <property type="component" value="Unassembled WGS sequence"/>
</dbReference>
<evidence type="ECO:0000256" key="1">
    <source>
        <dbReference type="SAM" id="MobiDB-lite"/>
    </source>
</evidence>
<sequence length="368" mass="41640">MCRLQVVYFGCGIRGHHTYMLEPGTKCCTSHVVAHIPHEKYPLYHLHTGCFPDEDDATKVKPVASYQLRAEDYPCTICSGVTGLEPEDEGRWVEPLESSHDPLLPEPSSVSNLPPNQFATTLYQSGFVSQPQVSGNEPLNLDLDFEPPFKPGIPQGPSAENPPGPPPVSRNIPDPFPYTAKEAGDISGALWRDNKHPLWLTLDNRLTPSGILIKPGTARTRTHESRKNQVLDWISKPWPLYTADEWTREYSMFDATVNGRMVLKPYLSLSESRKRERKLLIHVWRCSGMSKTEFIGLFKASQWYRHSDALRDWAYKWYWSQNRGNAEIPIPLGADGNATGEDYDEEENDGGKDFGGPSRYNTWHGQQQ</sequence>
<feature type="compositionally biased region" description="Polar residues" evidence="1">
    <location>
        <begin position="359"/>
        <end position="368"/>
    </location>
</feature>
<gene>
    <name evidence="2" type="ORF">P280DRAFT_483344</name>
</gene>
<keyword evidence="3" id="KW-1185">Reference proteome</keyword>
<feature type="region of interest" description="Disordered" evidence="1">
    <location>
        <begin position="144"/>
        <end position="176"/>
    </location>
</feature>
<dbReference type="EMBL" id="MU006795">
    <property type="protein sequence ID" value="KAF2637133.1"/>
    <property type="molecule type" value="Genomic_DNA"/>
</dbReference>